<feature type="transmembrane region" description="Helical" evidence="8">
    <location>
        <begin position="185"/>
        <end position="207"/>
    </location>
</feature>
<keyword evidence="6 8" id="KW-1133">Transmembrane helix</keyword>
<dbReference type="PANTHER" id="PTHR34975">
    <property type="entry name" value="SPORE GERMINATION PROTEIN A2"/>
    <property type="match status" value="1"/>
</dbReference>
<proteinExistence type="inferred from homology"/>
<dbReference type="EMBL" id="AEDD01000001">
    <property type="protein sequence ID" value="EFM12508.1"/>
    <property type="molecule type" value="Genomic_DNA"/>
</dbReference>
<evidence type="ECO:0000256" key="4">
    <source>
        <dbReference type="ARBA" id="ARBA00022544"/>
    </source>
</evidence>
<keyword evidence="10" id="KW-1185">Reference proteome</keyword>
<feature type="transmembrane region" description="Helical" evidence="8">
    <location>
        <begin position="337"/>
        <end position="357"/>
    </location>
</feature>
<evidence type="ECO:0000256" key="7">
    <source>
        <dbReference type="ARBA" id="ARBA00023136"/>
    </source>
</evidence>
<evidence type="ECO:0000256" key="5">
    <source>
        <dbReference type="ARBA" id="ARBA00022692"/>
    </source>
</evidence>
<evidence type="ECO:0000256" key="8">
    <source>
        <dbReference type="SAM" id="Phobius"/>
    </source>
</evidence>
<feature type="transmembrane region" description="Helical" evidence="8">
    <location>
        <begin position="69"/>
        <end position="92"/>
    </location>
</feature>
<dbReference type="InterPro" id="IPR004761">
    <property type="entry name" value="Spore_GerAB"/>
</dbReference>
<evidence type="ECO:0000313" key="10">
    <source>
        <dbReference type="Proteomes" id="UP000005387"/>
    </source>
</evidence>
<evidence type="ECO:0000256" key="2">
    <source>
        <dbReference type="ARBA" id="ARBA00007998"/>
    </source>
</evidence>
<dbReference type="GO" id="GO:0009847">
    <property type="term" value="P:spore germination"/>
    <property type="evidence" value="ECO:0007669"/>
    <property type="project" value="InterPro"/>
</dbReference>
<sequence>MENAKLTGKQLFSLIVLFVFGTSIAINYGLSAKKDAWLAILLGTAHGCVLFTIFSYLSRQYPGILLTRYARLIVGKAVGWPIGLLFVLYFIYDASRDVRDAGELLHISFYHQTPLLVLNVIMVATAGYVLYLGIEVLARIGEIFIVIIFSLGIIGNLLVYCSGIIDLNQLQPVLEYGWKPVFATAYPDTIIFPFGELICICMVFPYLRQPKNQTRIGLFAILLAGLLLSYTIAIDIAVLGADIAGRSVFALLTMISKVEIAEFLQRLDPVALFTLIIVDFFKVSLLYYGAVLGATDLFRFQTHKTLVFPVGIVILLLSMFIASSMNEHLWEGQLSIGHFQVFVTAGIPLLLLLVVVVRKQFAKKNTERQ</sequence>
<accession>E0I4H7</accession>
<dbReference type="STRING" id="717606.PaecuDRAFT_0019"/>
<keyword evidence="4" id="KW-0309">Germination</keyword>
<dbReference type="OrthoDB" id="1891864at2"/>
<feature type="transmembrane region" description="Helical" evidence="8">
    <location>
        <begin position="36"/>
        <end position="57"/>
    </location>
</feature>
<feature type="transmembrane region" description="Helical" evidence="8">
    <location>
        <begin position="306"/>
        <end position="325"/>
    </location>
</feature>
<evidence type="ECO:0000256" key="1">
    <source>
        <dbReference type="ARBA" id="ARBA00004141"/>
    </source>
</evidence>
<keyword evidence="7 8" id="KW-0472">Membrane</keyword>
<protein>
    <submittedName>
        <fullName evidence="9">Spore germination protein</fullName>
    </submittedName>
</protein>
<evidence type="ECO:0000256" key="6">
    <source>
        <dbReference type="ARBA" id="ARBA00022989"/>
    </source>
</evidence>
<feature type="transmembrane region" description="Helical" evidence="8">
    <location>
        <begin position="219"/>
        <end position="241"/>
    </location>
</feature>
<dbReference type="eggNOG" id="COG3949">
    <property type="taxonomic scope" value="Bacteria"/>
</dbReference>
<comment type="subcellular location">
    <subcellularLocation>
        <location evidence="1">Membrane</location>
        <topology evidence="1">Multi-pass membrane protein</topology>
    </subcellularLocation>
</comment>
<feature type="transmembrane region" description="Helical" evidence="8">
    <location>
        <begin position="12"/>
        <end position="30"/>
    </location>
</feature>
<dbReference type="Proteomes" id="UP000005387">
    <property type="component" value="Unassembled WGS sequence"/>
</dbReference>
<dbReference type="AlphaFoldDB" id="E0I4H7"/>
<feature type="transmembrane region" description="Helical" evidence="8">
    <location>
        <begin position="143"/>
        <end position="165"/>
    </location>
</feature>
<keyword evidence="5 8" id="KW-0812">Transmembrane</keyword>
<organism evidence="9 10">
    <name type="scientific">Paenibacillus curdlanolyticus YK9</name>
    <dbReference type="NCBI Taxonomy" id="717606"/>
    <lineage>
        <taxon>Bacteria</taxon>
        <taxon>Bacillati</taxon>
        <taxon>Bacillota</taxon>
        <taxon>Bacilli</taxon>
        <taxon>Bacillales</taxon>
        <taxon>Paenibacillaceae</taxon>
        <taxon>Paenibacillus</taxon>
    </lineage>
</organism>
<evidence type="ECO:0000313" key="9">
    <source>
        <dbReference type="EMBL" id="EFM12508.1"/>
    </source>
</evidence>
<feature type="transmembrane region" description="Helical" evidence="8">
    <location>
        <begin position="112"/>
        <end position="131"/>
    </location>
</feature>
<reference evidence="9 10" key="1">
    <citation type="submission" date="2010-07" db="EMBL/GenBank/DDBJ databases">
        <title>The draft genome of Paenibacillus curdlanolyticus YK9.</title>
        <authorList>
            <consortium name="US DOE Joint Genome Institute (JGI-PGF)"/>
            <person name="Lucas S."/>
            <person name="Copeland A."/>
            <person name="Lapidus A."/>
            <person name="Cheng J.-F."/>
            <person name="Bruce D."/>
            <person name="Goodwin L."/>
            <person name="Pitluck S."/>
            <person name="Land M.L."/>
            <person name="Hauser L."/>
            <person name="Chang Y.-J."/>
            <person name="Jeffries C."/>
            <person name="Anderson I.J."/>
            <person name="Johnson E."/>
            <person name="Loganathan U."/>
            <person name="Mulhopadhyay B."/>
            <person name="Kyrpides N."/>
            <person name="Woyke T.J."/>
        </authorList>
    </citation>
    <scope>NUCLEOTIDE SEQUENCE [LARGE SCALE GENOMIC DNA]</scope>
    <source>
        <strain evidence="9 10">YK9</strain>
    </source>
</reference>
<dbReference type="NCBIfam" id="TIGR00912">
    <property type="entry name" value="2A0309"/>
    <property type="match status" value="1"/>
</dbReference>
<dbReference type="PANTHER" id="PTHR34975:SF2">
    <property type="entry name" value="SPORE GERMINATION PROTEIN A2"/>
    <property type="match status" value="1"/>
</dbReference>
<name>E0I4H7_9BACL</name>
<dbReference type="Pfam" id="PF03845">
    <property type="entry name" value="Spore_permease"/>
    <property type="match status" value="1"/>
</dbReference>
<feature type="transmembrane region" description="Helical" evidence="8">
    <location>
        <begin position="270"/>
        <end position="294"/>
    </location>
</feature>
<dbReference type="RefSeq" id="WP_006036037.1">
    <property type="nucleotide sequence ID" value="NZ_AEDD01000001.1"/>
</dbReference>
<comment type="similarity">
    <text evidence="2">Belongs to the amino acid-polyamine-organocation (APC) superfamily. Spore germination protein (SGP) (TC 2.A.3.9) family.</text>
</comment>
<keyword evidence="3" id="KW-0813">Transport</keyword>
<dbReference type="GO" id="GO:0016020">
    <property type="term" value="C:membrane"/>
    <property type="evidence" value="ECO:0007669"/>
    <property type="project" value="UniProtKB-SubCell"/>
</dbReference>
<gene>
    <name evidence="9" type="ORF">PaecuDRAFT_0019</name>
</gene>
<evidence type="ECO:0000256" key="3">
    <source>
        <dbReference type="ARBA" id="ARBA00022448"/>
    </source>
</evidence>